<dbReference type="InterPro" id="IPR027417">
    <property type="entry name" value="P-loop_NTPase"/>
</dbReference>
<accession>W4Q4G4</accession>
<protein>
    <submittedName>
        <fullName evidence="1">Teichoic acid export ATP-binding protein TagH</fullName>
    </submittedName>
</protein>
<name>W4Q4G4_9BACI</name>
<comment type="caution">
    <text evidence="1">The sequence shown here is derived from an EMBL/GenBank/DDBJ whole genome shotgun (WGS) entry which is preliminary data.</text>
</comment>
<sequence length="82" mass="9393">MQPDIFIIDEALSAGDIDFRQKASERIQEMIESAKVVIIVSHSMGFVEKVCSRVLWLDNGELYMDCLPKETVKKYKQKISAQ</sequence>
<keyword evidence="1" id="KW-0067">ATP-binding</keyword>
<gene>
    <name evidence="1" type="ORF">JCM9140_2307</name>
</gene>
<evidence type="ECO:0000313" key="2">
    <source>
        <dbReference type="Proteomes" id="UP000018890"/>
    </source>
</evidence>
<dbReference type="EMBL" id="BAUT01000021">
    <property type="protein sequence ID" value="GAE26259.1"/>
    <property type="molecule type" value="Genomic_DNA"/>
</dbReference>
<reference evidence="1" key="1">
    <citation type="journal article" date="2014" name="Genome Announc.">
        <title>Draft Genome Sequences of Three Alkaliphilic Bacillus Strains, Bacillus wakoensis JCM 9140T, Bacillus akibai JCM 9157T, and Bacillus hemicellulosilyticus JCM 9152T.</title>
        <authorList>
            <person name="Yuki M."/>
            <person name="Oshima K."/>
            <person name="Suda W."/>
            <person name="Oshida Y."/>
            <person name="Kitamura K."/>
            <person name="Iida T."/>
            <person name="Hattori M."/>
            <person name="Ohkuma M."/>
        </authorList>
    </citation>
    <scope>NUCLEOTIDE SEQUENCE [LARGE SCALE GENOMIC DNA]</scope>
    <source>
        <strain evidence="1">JCM 9140</strain>
    </source>
</reference>
<dbReference type="GO" id="GO:0005524">
    <property type="term" value="F:ATP binding"/>
    <property type="evidence" value="ECO:0007669"/>
    <property type="project" value="UniProtKB-KW"/>
</dbReference>
<dbReference type="PANTHER" id="PTHR46743:SF2">
    <property type="entry name" value="TEICHOIC ACIDS EXPORT ATP-BINDING PROTEIN TAGH"/>
    <property type="match status" value="1"/>
</dbReference>
<dbReference type="InterPro" id="IPR050683">
    <property type="entry name" value="Bact_Polysacc_Export_ATP-bd"/>
</dbReference>
<dbReference type="Gene3D" id="3.40.50.300">
    <property type="entry name" value="P-loop containing nucleotide triphosphate hydrolases"/>
    <property type="match status" value="1"/>
</dbReference>
<dbReference type="PANTHER" id="PTHR46743">
    <property type="entry name" value="TEICHOIC ACIDS EXPORT ATP-BINDING PROTEIN TAGH"/>
    <property type="match status" value="1"/>
</dbReference>
<keyword evidence="1" id="KW-0547">Nucleotide-binding</keyword>
<evidence type="ECO:0000313" key="1">
    <source>
        <dbReference type="EMBL" id="GAE26259.1"/>
    </source>
</evidence>
<dbReference type="AlphaFoldDB" id="W4Q4G4"/>
<dbReference type="Proteomes" id="UP000018890">
    <property type="component" value="Unassembled WGS sequence"/>
</dbReference>
<dbReference type="STRING" id="1236970.JCM9140_2307"/>
<organism evidence="1 2">
    <name type="scientific">Halalkalibacter wakoensis JCM 9140</name>
    <dbReference type="NCBI Taxonomy" id="1236970"/>
    <lineage>
        <taxon>Bacteria</taxon>
        <taxon>Bacillati</taxon>
        <taxon>Bacillota</taxon>
        <taxon>Bacilli</taxon>
        <taxon>Bacillales</taxon>
        <taxon>Bacillaceae</taxon>
        <taxon>Halalkalibacter</taxon>
    </lineage>
</organism>
<dbReference type="SUPFAM" id="SSF52540">
    <property type="entry name" value="P-loop containing nucleoside triphosphate hydrolases"/>
    <property type="match status" value="1"/>
</dbReference>
<keyword evidence="2" id="KW-1185">Reference proteome</keyword>
<proteinExistence type="predicted"/>